<dbReference type="InterPro" id="IPR001806">
    <property type="entry name" value="Small_GTPase"/>
</dbReference>
<reference evidence="20" key="1">
    <citation type="submission" date="2025-08" db="UniProtKB">
        <authorList>
            <consortium name="RefSeq"/>
        </authorList>
    </citation>
    <scope>IDENTIFICATION</scope>
    <source>
        <strain evidence="20">14028-0561.14</strain>
        <tissue evidence="20">Whole fly</tissue>
    </source>
</reference>
<evidence type="ECO:0000256" key="12">
    <source>
        <dbReference type="ARBA" id="ARBA00023136"/>
    </source>
</evidence>
<dbReference type="RefSeq" id="XP_017029638.1">
    <property type="nucleotide sequence ID" value="XM_017174149.2"/>
</dbReference>
<keyword evidence="10" id="KW-0333">Golgi apparatus</keyword>
<dbReference type="AlphaFoldDB" id="A0A6P4J530"/>
<dbReference type="OrthoDB" id="413584at2759"/>
<keyword evidence="4" id="KW-0813">Transport</keyword>
<protein>
    <recommendedName>
        <fullName evidence="18">Ras-related protein Rab-36</fullName>
        <ecNumber evidence="3">3.6.5.2</ecNumber>
    </recommendedName>
</protein>
<evidence type="ECO:0000256" key="13">
    <source>
        <dbReference type="ARBA" id="ARBA00023288"/>
    </source>
</evidence>
<evidence type="ECO:0000256" key="16">
    <source>
        <dbReference type="ARBA" id="ARBA00047660"/>
    </source>
</evidence>
<evidence type="ECO:0000256" key="1">
    <source>
        <dbReference type="ARBA" id="ARBA00001946"/>
    </source>
</evidence>
<dbReference type="InterPro" id="IPR050227">
    <property type="entry name" value="Rab"/>
</dbReference>
<evidence type="ECO:0000256" key="7">
    <source>
        <dbReference type="ARBA" id="ARBA00022801"/>
    </source>
</evidence>
<keyword evidence="11" id="KW-0342">GTP-binding</keyword>
<comment type="cofactor">
    <cofactor evidence="1">
        <name>Mg(2+)</name>
        <dbReference type="ChEBI" id="CHEBI:18420"/>
    </cofactor>
</comment>
<evidence type="ECO:0000256" key="11">
    <source>
        <dbReference type="ARBA" id="ARBA00023134"/>
    </source>
</evidence>
<evidence type="ECO:0000256" key="4">
    <source>
        <dbReference type="ARBA" id="ARBA00022448"/>
    </source>
</evidence>
<keyword evidence="8" id="KW-0460">Magnesium</keyword>
<dbReference type="SMART" id="SM00176">
    <property type="entry name" value="RAN"/>
    <property type="match status" value="1"/>
</dbReference>
<evidence type="ECO:0000256" key="17">
    <source>
        <dbReference type="ARBA" id="ARBA00058763"/>
    </source>
</evidence>
<evidence type="ECO:0000256" key="5">
    <source>
        <dbReference type="ARBA" id="ARBA00022723"/>
    </source>
</evidence>
<evidence type="ECO:0000313" key="20">
    <source>
        <dbReference type="RefSeq" id="XP_017029638.1"/>
    </source>
</evidence>
<comment type="catalytic activity">
    <reaction evidence="16">
        <text>GTP + H2O = GDP + phosphate + H(+)</text>
        <dbReference type="Rhea" id="RHEA:19669"/>
        <dbReference type="ChEBI" id="CHEBI:15377"/>
        <dbReference type="ChEBI" id="CHEBI:15378"/>
        <dbReference type="ChEBI" id="CHEBI:37565"/>
        <dbReference type="ChEBI" id="CHEBI:43474"/>
        <dbReference type="ChEBI" id="CHEBI:58189"/>
        <dbReference type="EC" id="3.6.5.2"/>
    </reaction>
    <physiologicalReaction direction="left-to-right" evidence="16">
        <dbReference type="Rhea" id="RHEA:19670"/>
    </physiologicalReaction>
</comment>
<dbReference type="Gene3D" id="3.40.50.300">
    <property type="entry name" value="P-loop containing nucleotide triphosphate hydrolases"/>
    <property type="match status" value="1"/>
</dbReference>
<dbReference type="Proteomes" id="UP001652661">
    <property type="component" value="Chromosome 3L"/>
</dbReference>
<dbReference type="InterPro" id="IPR027417">
    <property type="entry name" value="P-loop_NTPase"/>
</dbReference>
<comment type="similarity">
    <text evidence="2">Belongs to the small GTPase superfamily. Rab family.</text>
</comment>
<dbReference type="GO" id="GO:0015031">
    <property type="term" value="P:protein transport"/>
    <property type="evidence" value="ECO:0007669"/>
    <property type="project" value="UniProtKB-KW"/>
</dbReference>
<dbReference type="InterPro" id="IPR005225">
    <property type="entry name" value="Small_GTP-bd"/>
</dbReference>
<dbReference type="EC" id="3.6.5.2" evidence="3"/>
<evidence type="ECO:0000256" key="10">
    <source>
        <dbReference type="ARBA" id="ARBA00023034"/>
    </source>
</evidence>
<dbReference type="GO" id="GO:0000139">
    <property type="term" value="C:Golgi membrane"/>
    <property type="evidence" value="ECO:0007669"/>
    <property type="project" value="UniProtKB-SubCell"/>
</dbReference>
<keyword evidence="14" id="KW-0636">Prenylation</keyword>
<dbReference type="GO" id="GO:0003925">
    <property type="term" value="F:G protein activity"/>
    <property type="evidence" value="ECO:0007669"/>
    <property type="project" value="UniProtKB-EC"/>
</dbReference>
<comment type="subcellular location">
    <subcellularLocation>
        <location evidence="15">Golgi apparatus membrane</location>
        <topology evidence="15">Lipid-anchor</topology>
    </subcellularLocation>
</comment>
<evidence type="ECO:0000256" key="15">
    <source>
        <dbReference type="ARBA" id="ARBA00037794"/>
    </source>
</evidence>
<keyword evidence="9" id="KW-0653">Protein transport</keyword>
<evidence type="ECO:0000256" key="8">
    <source>
        <dbReference type="ARBA" id="ARBA00022842"/>
    </source>
</evidence>
<evidence type="ECO:0000256" key="14">
    <source>
        <dbReference type="ARBA" id="ARBA00023289"/>
    </source>
</evidence>
<dbReference type="SMART" id="SM00173">
    <property type="entry name" value="RAS"/>
    <property type="match status" value="1"/>
</dbReference>
<dbReference type="SMART" id="SM00175">
    <property type="entry name" value="RAB"/>
    <property type="match status" value="1"/>
</dbReference>
<dbReference type="SMART" id="SM00174">
    <property type="entry name" value="RHO"/>
    <property type="match status" value="1"/>
</dbReference>
<dbReference type="SUPFAM" id="SSF52540">
    <property type="entry name" value="P-loop containing nucleoside triphosphate hydrolases"/>
    <property type="match status" value="1"/>
</dbReference>
<accession>A0A6P4J530</accession>
<dbReference type="PANTHER" id="PTHR47977">
    <property type="entry name" value="RAS-RELATED PROTEIN RAB"/>
    <property type="match status" value="1"/>
</dbReference>
<proteinExistence type="inferred from homology"/>
<dbReference type="GO" id="GO:0046872">
    <property type="term" value="F:metal ion binding"/>
    <property type="evidence" value="ECO:0007669"/>
    <property type="project" value="UniProtKB-KW"/>
</dbReference>
<organism evidence="19 20">
    <name type="scientific">Drosophila kikkawai</name>
    <name type="common">Fruit fly</name>
    <dbReference type="NCBI Taxonomy" id="30033"/>
    <lineage>
        <taxon>Eukaryota</taxon>
        <taxon>Metazoa</taxon>
        <taxon>Ecdysozoa</taxon>
        <taxon>Arthropoda</taxon>
        <taxon>Hexapoda</taxon>
        <taxon>Insecta</taxon>
        <taxon>Pterygota</taxon>
        <taxon>Neoptera</taxon>
        <taxon>Endopterygota</taxon>
        <taxon>Diptera</taxon>
        <taxon>Brachycera</taxon>
        <taxon>Muscomorpha</taxon>
        <taxon>Ephydroidea</taxon>
        <taxon>Drosophilidae</taxon>
        <taxon>Drosophila</taxon>
        <taxon>Sophophora</taxon>
    </lineage>
</organism>
<keyword evidence="13" id="KW-0449">Lipoprotein</keyword>
<sequence>MPHLLRQNLLLPAPPTVVMHDPRTHLRHLPPAYSPAQTPLSRDRERDFAPQVRYHLELPRRPKLRPCKVIFVGDCSVGKTAIVNRFCFDKFQSNYKATIGVDFELENFSILGHNYGLEMWDTAGQERFKCIAGAYYRNASVIVVTFDMTKRETLESAKKWLNSALNYNTGQKPLIFLAGTKADLLTKEEFVRMERVAGLAASEMQAEYWSVSARSGFKVTELFQRIAGLAFEEAIKQEIKYHKGTAQEKGKTDTSAKSQTFDLRNFISSRFARQKSGCAC</sequence>
<evidence type="ECO:0000313" key="19">
    <source>
        <dbReference type="Proteomes" id="UP001652661"/>
    </source>
</evidence>
<dbReference type="FunFam" id="3.40.50.300:FF:000707">
    <property type="entry name" value="RAB36, member RAS oncogene family"/>
    <property type="match status" value="1"/>
</dbReference>
<dbReference type="GO" id="GO:0005525">
    <property type="term" value="F:GTP binding"/>
    <property type="evidence" value="ECO:0007669"/>
    <property type="project" value="UniProtKB-KW"/>
</dbReference>
<gene>
    <name evidence="20" type="primary">RabX5</name>
</gene>
<dbReference type="PRINTS" id="PR00449">
    <property type="entry name" value="RASTRNSFRMNG"/>
</dbReference>
<name>A0A6P4J530_DROKI</name>
<dbReference type="PROSITE" id="PS51419">
    <property type="entry name" value="RAB"/>
    <property type="match status" value="1"/>
</dbReference>
<dbReference type="Pfam" id="PF00071">
    <property type="entry name" value="Ras"/>
    <property type="match status" value="1"/>
</dbReference>
<dbReference type="NCBIfam" id="TIGR00231">
    <property type="entry name" value="small_GTP"/>
    <property type="match status" value="1"/>
</dbReference>
<evidence type="ECO:0000256" key="9">
    <source>
        <dbReference type="ARBA" id="ARBA00022927"/>
    </source>
</evidence>
<keyword evidence="5" id="KW-0479">Metal-binding</keyword>
<evidence type="ECO:0000256" key="18">
    <source>
        <dbReference type="ARBA" id="ARBA00067830"/>
    </source>
</evidence>
<comment type="function">
    <text evidence="17">The small GTPases Rab are key regulators of intracellular membrane trafficking, from the formation of transport vesicles to their fusion with membranes. Rabs cycle between an inactive GDP-bound form and an active GTP-bound form that is able to recruit to membranes different sets of downstream effectors directly responsible for vesicle formation, movement, tethering and fusion.</text>
</comment>
<keyword evidence="7" id="KW-0378">Hydrolase</keyword>
<keyword evidence="12" id="KW-0472">Membrane</keyword>
<evidence type="ECO:0000256" key="2">
    <source>
        <dbReference type="ARBA" id="ARBA00006270"/>
    </source>
</evidence>
<keyword evidence="6" id="KW-0547">Nucleotide-binding</keyword>
<keyword evidence="19" id="KW-1185">Reference proteome</keyword>
<evidence type="ECO:0000256" key="6">
    <source>
        <dbReference type="ARBA" id="ARBA00022741"/>
    </source>
</evidence>
<evidence type="ECO:0000256" key="3">
    <source>
        <dbReference type="ARBA" id="ARBA00011984"/>
    </source>
</evidence>